<sequence>MIKSNDMQEVFQVLVKDGGLYNMTITQIIEEVLEGIGYVSEDMLKSSNDEDIEFVKAIRRELGEYLMKC</sequence>
<evidence type="ECO:0000313" key="2">
    <source>
        <dbReference type="Proteomes" id="UP001169242"/>
    </source>
</evidence>
<evidence type="ECO:0000313" key="1">
    <source>
        <dbReference type="EMBL" id="MDA3732128.1"/>
    </source>
</evidence>
<comment type="caution">
    <text evidence="1">The sequence shown here is derived from an EMBL/GenBank/DDBJ whole genome shotgun (WGS) entry which is preliminary data.</text>
</comment>
<name>A0AA42DN73_9FIRM</name>
<reference evidence="1" key="1">
    <citation type="journal article" date="2023" name="Int. J. Syst. Evol. Microbiol.">
        <title>&lt;i&gt;Holtiella tumoricola&lt;/i&gt; gen. nov. sp. nov., isolated from a human clinical sample.</title>
        <authorList>
            <person name="Allen-Vercoe E."/>
            <person name="Daigneault M.C."/>
            <person name="Vancuren S.J."/>
            <person name="Cochrane K."/>
            <person name="O'Neal L.L."/>
            <person name="Sankaranarayanan K."/>
            <person name="Lawson P.A."/>
        </authorList>
    </citation>
    <scope>NUCLEOTIDE SEQUENCE</scope>
    <source>
        <strain evidence="1">CC70A</strain>
    </source>
</reference>
<dbReference type="AlphaFoldDB" id="A0AA42DN73"/>
<dbReference type="RefSeq" id="WP_271012403.1">
    <property type="nucleotide sequence ID" value="NZ_JAQIFT010000045.1"/>
</dbReference>
<accession>A0AA42DN73</accession>
<protein>
    <submittedName>
        <fullName evidence="1">Uncharacterized protein</fullName>
    </submittedName>
</protein>
<keyword evidence="2" id="KW-1185">Reference proteome</keyword>
<gene>
    <name evidence="1" type="ORF">PBV87_11600</name>
</gene>
<dbReference type="EMBL" id="JAQIFT010000045">
    <property type="protein sequence ID" value="MDA3732128.1"/>
    <property type="molecule type" value="Genomic_DNA"/>
</dbReference>
<proteinExistence type="predicted"/>
<organism evidence="1 2">
    <name type="scientific">Holtiella tumoricola</name>
    <dbReference type="NCBI Taxonomy" id="3018743"/>
    <lineage>
        <taxon>Bacteria</taxon>
        <taxon>Bacillati</taxon>
        <taxon>Bacillota</taxon>
        <taxon>Clostridia</taxon>
        <taxon>Lachnospirales</taxon>
        <taxon>Cellulosilyticaceae</taxon>
        <taxon>Holtiella</taxon>
    </lineage>
</organism>
<dbReference type="Proteomes" id="UP001169242">
    <property type="component" value="Unassembled WGS sequence"/>
</dbReference>